<reference evidence="2 3" key="1">
    <citation type="submission" date="2019-07" db="EMBL/GenBank/DDBJ databases">
        <title>Whole genome shotgun sequence of Halomonas halophila NBRC 102604.</title>
        <authorList>
            <person name="Hosoyama A."/>
            <person name="Uohara A."/>
            <person name="Ohji S."/>
            <person name="Ichikawa N."/>
        </authorList>
    </citation>
    <scope>NUCLEOTIDE SEQUENCE [LARGE SCALE GENOMIC DNA]</scope>
    <source>
        <strain evidence="2 3">NBRC 102604</strain>
    </source>
</reference>
<gene>
    <name evidence="2" type="primary">pelD</name>
    <name evidence="2" type="ORF">HHA04nite_17060</name>
</gene>
<dbReference type="InterPro" id="IPR029016">
    <property type="entry name" value="GAF-like_dom_sf"/>
</dbReference>
<evidence type="ECO:0000313" key="2">
    <source>
        <dbReference type="EMBL" id="GEK73162.1"/>
    </source>
</evidence>
<dbReference type="Gene3D" id="3.30.70.2880">
    <property type="match status" value="1"/>
</dbReference>
<dbReference type="EMBL" id="BJUS01000017">
    <property type="protein sequence ID" value="GEK73162.1"/>
    <property type="molecule type" value="Genomic_DNA"/>
</dbReference>
<name>A0ABQ0U3Q7_9GAMM</name>
<sequence>MATRFEDIPVEPPPRWLRMLETLVLSLALPAFGLVLHPEDPLLLEGGTAWLLVAGPLLIGIRYGFAFGFCSALISVALMGVETWWRTGALVPDNEQALPNAVAVVLVGMLSGEMADTWQRRLRQLATINRDQATRLDEFVRHYHLLRVSHDQLAERLAANPFTLRDSLHRLALRFQHLAEQGTPLQQHGGEILSFLALNARIQQAALIRLDEHHRPLTEAPLCYGGEVSIDRHDPMIRACLERREMLYAGSAVDPQLSEQGSLLAVVPLIDVHERIHALVAVTQMPFLDFHRGQLHLLAVLGAQLGDLLHRADVRQGHASPADIATSLARWVAQARRNRLTSLLVTLELPRTLAEAHGRTIIDEAFTQLRALDQGWVFGTRQHATCLHILMPLADERAATAFAERLWQRLETQLPQDPRQEGARLSHRLIDGHRSARALLDGLDLQERRHAAA</sequence>
<accession>A0ABQ0U3Q7</accession>
<dbReference type="Proteomes" id="UP000321121">
    <property type="component" value="Unassembled WGS sequence"/>
</dbReference>
<dbReference type="Pfam" id="PF16963">
    <property type="entry name" value="PelD_GGDEF"/>
    <property type="match status" value="1"/>
</dbReference>
<evidence type="ECO:0000313" key="3">
    <source>
        <dbReference type="Proteomes" id="UP000321121"/>
    </source>
</evidence>
<dbReference type="InterPro" id="IPR031583">
    <property type="entry name" value="PelD_GGDEF"/>
</dbReference>
<organism evidence="2 3">
    <name type="scientific">Halomonas halophila</name>
    <dbReference type="NCBI Taxonomy" id="29573"/>
    <lineage>
        <taxon>Bacteria</taxon>
        <taxon>Pseudomonadati</taxon>
        <taxon>Pseudomonadota</taxon>
        <taxon>Gammaproteobacteria</taxon>
        <taxon>Oceanospirillales</taxon>
        <taxon>Halomonadaceae</taxon>
        <taxon>Halomonas</taxon>
    </lineage>
</organism>
<dbReference type="SUPFAM" id="SSF55781">
    <property type="entry name" value="GAF domain-like"/>
    <property type="match status" value="1"/>
</dbReference>
<keyword evidence="3" id="KW-1185">Reference proteome</keyword>
<evidence type="ECO:0000259" key="1">
    <source>
        <dbReference type="Pfam" id="PF16963"/>
    </source>
</evidence>
<comment type="caution">
    <text evidence="2">The sequence shown here is derived from an EMBL/GenBank/DDBJ whole genome shotgun (WGS) entry which is preliminary data.</text>
</comment>
<proteinExistence type="predicted"/>
<dbReference type="RefSeq" id="WP_146908857.1">
    <property type="nucleotide sequence ID" value="NZ_BJUS01000017.1"/>
</dbReference>
<dbReference type="InterPro" id="IPR038367">
    <property type="entry name" value="PelD_GGDEF_sf"/>
</dbReference>
<protein>
    <submittedName>
        <fullName evidence="2">Pellicle/biofilm biosynthesis protein PelD</fullName>
    </submittedName>
</protein>
<dbReference type="Gene3D" id="3.30.450.40">
    <property type="match status" value="1"/>
</dbReference>
<feature type="domain" description="PelD GGDEF" evidence="1">
    <location>
        <begin position="320"/>
        <end position="440"/>
    </location>
</feature>